<dbReference type="CDD" id="cd00180">
    <property type="entry name" value="PKc"/>
    <property type="match status" value="1"/>
</dbReference>
<dbReference type="PANTHER" id="PTHR34706">
    <property type="entry name" value="SLR1338 PROTEIN"/>
    <property type="match status" value="1"/>
</dbReference>
<dbReference type="PROSITE" id="PS00108">
    <property type="entry name" value="PROTEIN_KINASE_ST"/>
    <property type="match status" value="1"/>
</dbReference>
<keyword evidence="4" id="KW-1185">Reference proteome</keyword>
<evidence type="ECO:0000256" key="1">
    <source>
        <dbReference type="SAM" id="MobiDB-lite"/>
    </source>
</evidence>
<dbReference type="InterPro" id="IPR008271">
    <property type="entry name" value="Ser/Thr_kinase_AS"/>
</dbReference>
<feature type="region of interest" description="Disordered" evidence="1">
    <location>
        <begin position="322"/>
        <end position="343"/>
    </location>
</feature>
<feature type="region of interest" description="Disordered" evidence="1">
    <location>
        <begin position="497"/>
        <end position="573"/>
    </location>
</feature>
<protein>
    <recommendedName>
        <fullName evidence="2">Protein kinase domain-containing protein</fullName>
    </recommendedName>
</protein>
<dbReference type="InterPro" id="IPR000719">
    <property type="entry name" value="Prot_kinase_dom"/>
</dbReference>
<feature type="domain" description="Protein kinase" evidence="2">
    <location>
        <begin position="147"/>
        <end position="479"/>
    </location>
</feature>
<reference evidence="3 4" key="1">
    <citation type="submission" date="2016-03" db="EMBL/GenBank/DDBJ databases">
        <authorList>
            <person name="Ploux O."/>
        </authorList>
    </citation>
    <scope>NUCLEOTIDE SEQUENCE [LARGE SCALE GENOMIC DNA]</scope>
    <source>
        <strain evidence="3 4">UAMH 11012</strain>
    </source>
</reference>
<dbReference type="Proteomes" id="UP000184330">
    <property type="component" value="Unassembled WGS sequence"/>
</dbReference>
<dbReference type="Pfam" id="PF00069">
    <property type="entry name" value="Pkinase"/>
    <property type="match status" value="1"/>
</dbReference>
<evidence type="ECO:0000259" key="2">
    <source>
        <dbReference type="PROSITE" id="PS50011"/>
    </source>
</evidence>
<dbReference type="Gene3D" id="3.30.200.20">
    <property type="entry name" value="Phosphorylase Kinase, domain 1"/>
    <property type="match status" value="1"/>
</dbReference>
<dbReference type="PANTHER" id="PTHR34706:SF1">
    <property type="entry name" value="VWFA DOMAIN-CONTAINING PROTEIN"/>
    <property type="match status" value="1"/>
</dbReference>
<evidence type="ECO:0000313" key="4">
    <source>
        <dbReference type="Proteomes" id="UP000184330"/>
    </source>
</evidence>
<organism evidence="3 4">
    <name type="scientific">Phialocephala subalpina</name>
    <dbReference type="NCBI Taxonomy" id="576137"/>
    <lineage>
        <taxon>Eukaryota</taxon>
        <taxon>Fungi</taxon>
        <taxon>Dikarya</taxon>
        <taxon>Ascomycota</taxon>
        <taxon>Pezizomycotina</taxon>
        <taxon>Leotiomycetes</taxon>
        <taxon>Helotiales</taxon>
        <taxon>Mollisiaceae</taxon>
        <taxon>Phialocephala</taxon>
        <taxon>Phialocephala fortinii species complex</taxon>
    </lineage>
</organism>
<dbReference type="InterPro" id="IPR011009">
    <property type="entry name" value="Kinase-like_dom_sf"/>
</dbReference>
<dbReference type="SMART" id="SM00220">
    <property type="entry name" value="S_TKc"/>
    <property type="match status" value="1"/>
</dbReference>
<dbReference type="STRING" id="576137.A0A1L7WV54"/>
<dbReference type="AlphaFoldDB" id="A0A1L7WV54"/>
<feature type="compositionally biased region" description="Low complexity" evidence="1">
    <location>
        <begin position="523"/>
        <end position="532"/>
    </location>
</feature>
<feature type="region of interest" description="Disordered" evidence="1">
    <location>
        <begin position="673"/>
        <end position="705"/>
    </location>
</feature>
<dbReference type="SUPFAM" id="SSF56112">
    <property type="entry name" value="Protein kinase-like (PK-like)"/>
    <property type="match status" value="1"/>
</dbReference>
<accession>A0A1L7WV54</accession>
<sequence>MDENFKSTGIAEDGTFLPYDLISEHLEFHEHAVLNDLLNALYQGQTVPIRPKEVVSNYSKVFCILVSIDKANFLKRFMECEQLSDRHLPFSERPRQFPFVPQHIPSDGSLPELDFFEAFCNAQWRFCPPDIEANCNRRLDQRVALPFTSKKLIGKGSSAEIHSIDIHPLYNHLPDYTGTSTSTFALKTYHGKDAEKSWENEVQAFQKVLRQCPDGSPNVVNFYTAFKHGSTCHVILEYADRGSLEQYFMNNAPPVEEVDIARLWKRVLGLIRGLKDLHNGEEVVWHQDLKPANILVLSDSSTDISPYASIFKIAGLGTSHSKRITSDNDDRSDRDAQGTRTYGAPECYRSDSLWGRGTIKVDAIVDVFSLGCILSEVAIWIAGGKNWLLEYREARRNATGQIPDFHDGDCFHNGTTMLPIVEEWHRSVVDKQNSTSDVFTPELIPMIEEMLQDEKHRGDAKSFCIKAYGSFATALHKFHIQWPHVVIPNDVLSDLSRNQSQRTEPPVRPFELNPINTPTLHANSPSSSRSNSHLTLPTVSGSRIASTTDVSNRPHLESLPRTESTILEDGQEKQRDVAGSKHNASFGRPCGVTSAPIQLTVNPFENINKGLEIRRFSDQHMSFESTPGMFGGSRHLPALPDSGPIASGSTIPVMKSFHHLGLDIPFDYNAAGPSSTSYSETDTTYHSPRTPISPSRPSTCLPLATPSSLQSVKPLSKQGTSRAVRYMSRVEAKKWRQETKRSRIRVLWTRSPVVLRDAWVLNELASRDSVIIIDDSESMRKHWKDMTDLVSIIVYMLKHYDENGLDLYFASSRTKYHENTSTKIVNHLGQRESRKDDWGLTDMSSRLDQVLGDYGRMIKQKRRIDGTTRPLNVYVFTDANWTTQCNIVPAIDEMVMTLRETRLHEKHVGLQFISFGDDPACLGRLRLVDNHLVSMPDLPYDIVDTTPSTGNLYKMIRGAIDRDYDYVSEDANDDVYNTSSSMPP</sequence>
<dbReference type="PROSITE" id="PS50011">
    <property type="entry name" value="PROTEIN_KINASE_DOM"/>
    <property type="match status" value="1"/>
</dbReference>
<dbReference type="GO" id="GO:0005524">
    <property type="term" value="F:ATP binding"/>
    <property type="evidence" value="ECO:0007669"/>
    <property type="project" value="InterPro"/>
</dbReference>
<dbReference type="Gene3D" id="1.10.510.10">
    <property type="entry name" value="Transferase(Phosphotransferase) domain 1"/>
    <property type="match status" value="1"/>
</dbReference>
<dbReference type="GO" id="GO:0004672">
    <property type="term" value="F:protein kinase activity"/>
    <property type="evidence" value="ECO:0007669"/>
    <property type="project" value="InterPro"/>
</dbReference>
<proteinExistence type="predicted"/>
<gene>
    <name evidence="3" type="ORF">PAC_06544</name>
</gene>
<feature type="compositionally biased region" description="Basic and acidic residues" evidence="1">
    <location>
        <begin position="324"/>
        <end position="337"/>
    </location>
</feature>
<dbReference type="OrthoDB" id="5986190at2759"/>
<evidence type="ECO:0000313" key="3">
    <source>
        <dbReference type="EMBL" id="CZR56655.1"/>
    </source>
</evidence>
<feature type="compositionally biased region" description="Polar residues" evidence="1">
    <location>
        <begin position="533"/>
        <end position="551"/>
    </location>
</feature>
<feature type="compositionally biased region" description="Low complexity" evidence="1">
    <location>
        <begin position="674"/>
        <end position="699"/>
    </location>
</feature>
<dbReference type="EMBL" id="FJOG01000008">
    <property type="protein sequence ID" value="CZR56655.1"/>
    <property type="molecule type" value="Genomic_DNA"/>
</dbReference>
<name>A0A1L7WV54_9HELO</name>